<dbReference type="OrthoDB" id="4364733at2759"/>
<protein>
    <submittedName>
        <fullName evidence="2">Uncharacterized protein</fullName>
    </submittedName>
</protein>
<evidence type="ECO:0000256" key="1">
    <source>
        <dbReference type="SAM" id="MobiDB-lite"/>
    </source>
</evidence>
<dbReference type="AlphaFoldDB" id="A0A232M408"/>
<proteinExistence type="predicted"/>
<evidence type="ECO:0000313" key="3">
    <source>
        <dbReference type="Proteomes" id="UP000243515"/>
    </source>
</evidence>
<feature type="region of interest" description="Disordered" evidence="1">
    <location>
        <begin position="1"/>
        <end position="34"/>
    </location>
</feature>
<organism evidence="2 3">
    <name type="scientific">Elaphomyces granulatus</name>
    <dbReference type="NCBI Taxonomy" id="519963"/>
    <lineage>
        <taxon>Eukaryota</taxon>
        <taxon>Fungi</taxon>
        <taxon>Dikarya</taxon>
        <taxon>Ascomycota</taxon>
        <taxon>Pezizomycotina</taxon>
        <taxon>Eurotiomycetes</taxon>
        <taxon>Eurotiomycetidae</taxon>
        <taxon>Eurotiales</taxon>
        <taxon>Elaphomycetaceae</taxon>
        <taxon>Elaphomyces</taxon>
    </lineage>
</organism>
<gene>
    <name evidence="2" type="ORF">Egran_01207</name>
</gene>
<dbReference type="EMBL" id="NPHW01002643">
    <property type="protein sequence ID" value="OXV11034.1"/>
    <property type="molecule type" value="Genomic_DNA"/>
</dbReference>
<feature type="region of interest" description="Disordered" evidence="1">
    <location>
        <begin position="239"/>
        <end position="285"/>
    </location>
</feature>
<dbReference type="Proteomes" id="UP000243515">
    <property type="component" value="Unassembled WGS sequence"/>
</dbReference>
<evidence type="ECO:0000313" key="2">
    <source>
        <dbReference type="EMBL" id="OXV11034.1"/>
    </source>
</evidence>
<sequence>MDARTSAKRVRADSGGTALLLPSGNANPAAGSSQVSATSVDADTLQAMLDKLPSSWKNGALLQAALKYPDVRQMVFTEMQITEGRENRRIIDFDYHSRSVWKSLNVTYSKLSGSRQFEAAFDVQSSIDSTIETITKQCQRPSSAQTRRNGFEVLRKIGKSILLSGDTLGHEVQKQFGSDHTLEDGMLAILQQMDLDEIVEIRYGNVGGSNELWEKLLELKDLASQHGFDKFNDVIDYLEGDEEAGEYDDQEGEEDEEDEEEEEGYEEGYEEEGEEGEEGEVGEEE</sequence>
<accession>A0A232M408</accession>
<keyword evidence="3" id="KW-1185">Reference proteome</keyword>
<reference evidence="2 3" key="1">
    <citation type="journal article" date="2015" name="Environ. Microbiol.">
        <title>Metagenome sequence of Elaphomyces granulatus from sporocarp tissue reveals Ascomycota ectomycorrhizal fingerprints of genome expansion and a Proteobacteria-rich microbiome.</title>
        <authorList>
            <person name="Quandt C.A."/>
            <person name="Kohler A."/>
            <person name="Hesse C.N."/>
            <person name="Sharpton T.J."/>
            <person name="Martin F."/>
            <person name="Spatafora J.W."/>
        </authorList>
    </citation>
    <scope>NUCLEOTIDE SEQUENCE [LARGE SCALE GENOMIC DNA]</scope>
    <source>
        <strain evidence="2 3">OSC145934</strain>
    </source>
</reference>
<feature type="compositionally biased region" description="Polar residues" evidence="1">
    <location>
        <begin position="24"/>
        <end position="34"/>
    </location>
</feature>
<name>A0A232M408_9EURO</name>
<comment type="caution">
    <text evidence="2">The sequence shown here is derived from an EMBL/GenBank/DDBJ whole genome shotgun (WGS) entry which is preliminary data.</text>
</comment>